<keyword evidence="3" id="KW-1003">Cell membrane</keyword>
<gene>
    <name evidence="8" type="ORF">A2758_00450</name>
</gene>
<evidence type="ECO:0000256" key="6">
    <source>
        <dbReference type="ARBA" id="ARBA00023136"/>
    </source>
</evidence>
<evidence type="ECO:0000256" key="1">
    <source>
        <dbReference type="ARBA" id="ARBA00004651"/>
    </source>
</evidence>
<dbReference type="AlphaFoldDB" id="A0A1G2T3H3"/>
<dbReference type="PANTHER" id="PTHR33452">
    <property type="entry name" value="OXIDOREDUCTASE CATD-RELATED"/>
    <property type="match status" value="1"/>
</dbReference>
<proteinExistence type="inferred from homology"/>
<evidence type="ECO:0008006" key="10">
    <source>
        <dbReference type="Google" id="ProtNLM"/>
    </source>
</evidence>
<dbReference type="Pfam" id="PF07681">
    <property type="entry name" value="DoxX"/>
    <property type="match status" value="1"/>
</dbReference>
<reference evidence="8 9" key="1">
    <citation type="journal article" date="2016" name="Nat. Commun.">
        <title>Thousands of microbial genomes shed light on interconnected biogeochemical processes in an aquifer system.</title>
        <authorList>
            <person name="Anantharaman K."/>
            <person name="Brown C.T."/>
            <person name="Hug L.A."/>
            <person name="Sharon I."/>
            <person name="Castelle C.J."/>
            <person name="Probst A.J."/>
            <person name="Thomas B.C."/>
            <person name="Singh A."/>
            <person name="Wilkins M.J."/>
            <person name="Karaoz U."/>
            <person name="Brodie E.L."/>
            <person name="Williams K.H."/>
            <person name="Hubbard S.S."/>
            <person name="Banfield J.F."/>
        </authorList>
    </citation>
    <scope>NUCLEOTIDE SEQUENCE [LARGE SCALE GENOMIC DNA]</scope>
</reference>
<sequence length="134" mass="15058">MLNPFPELLAYSLLAPFILRLALGLIFLDLGVLKLRGERGRWIASFEALYLRPADFFVTLYALIQIVGGLLLIVGLWTQVAALAFVIFSGIELYVEWRAKEIFKRDLVFHLLIFVISLSLLITGAGAYAFDIPL</sequence>
<evidence type="ECO:0000256" key="5">
    <source>
        <dbReference type="ARBA" id="ARBA00022989"/>
    </source>
</evidence>
<dbReference type="Proteomes" id="UP000178612">
    <property type="component" value="Unassembled WGS sequence"/>
</dbReference>
<dbReference type="PANTHER" id="PTHR33452:SF1">
    <property type="entry name" value="INNER MEMBRANE PROTEIN YPHA-RELATED"/>
    <property type="match status" value="1"/>
</dbReference>
<feature type="transmembrane region" description="Helical" evidence="7">
    <location>
        <begin position="54"/>
        <end position="73"/>
    </location>
</feature>
<feature type="transmembrane region" description="Helical" evidence="7">
    <location>
        <begin position="12"/>
        <end position="33"/>
    </location>
</feature>
<dbReference type="InterPro" id="IPR051907">
    <property type="entry name" value="DoxX-like_oxidoreductase"/>
</dbReference>
<feature type="transmembrane region" description="Helical" evidence="7">
    <location>
        <begin position="79"/>
        <end position="95"/>
    </location>
</feature>
<evidence type="ECO:0000256" key="3">
    <source>
        <dbReference type="ARBA" id="ARBA00022475"/>
    </source>
</evidence>
<keyword evidence="5 7" id="KW-1133">Transmembrane helix</keyword>
<dbReference type="InterPro" id="IPR032808">
    <property type="entry name" value="DoxX"/>
</dbReference>
<feature type="transmembrane region" description="Helical" evidence="7">
    <location>
        <begin position="107"/>
        <end position="130"/>
    </location>
</feature>
<organism evidence="8 9">
    <name type="scientific">Candidatus Zambryskibacteria bacterium RIFCSPHIGHO2_01_FULL_49_18</name>
    <dbReference type="NCBI Taxonomy" id="1802740"/>
    <lineage>
        <taxon>Bacteria</taxon>
        <taxon>Candidatus Zambryskiibacteriota</taxon>
    </lineage>
</organism>
<evidence type="ECO:0000313" key="9">
    <source>
        <dbReference type="Proteomes" id="UP000178612"/>
    </source>
</evidence>
<evidence type="ECO:0000256" key="7">
    <source>
        <dbReference type="SAM" id="Phobius"/>
    </source>
</evidence>
<dbReference type="GO" id="GO:0005886">
    <property type="term" value="C:plasma membrane"/>
    <property type="evidence" value="ECO:0007669"/>
    <property type="project" value="UniProtKB-SubCell"/>
</dbReference>
<evidence type="ECO:0000256" key="2">
    <source>
        <dbReference type="ARBA" id="ARBA00006679"/>
    </source>
</evidence>
<dbReference type="EMBL" id="MHVJ01000011">
    <property type="protein sequence ID" value="OHA91568.1"/>
    <property type="molecule type" value="Genomic_DNA"/>
</dbReference>
<comment type="subcellular location">
    <subcellularLocation>
        <location evidence="1">Cell membrane</location>
        <topology evidence="1">Multi-pass membrane protein</topology>
    </subcellularLocation>
</comment>
<protein>
    <recommendedName>
        <fullName evidence="10">DoxX family protein</fullName>
    </recommendedName>
</protein>
<evidence type="ECO:0000313" key="8">
    <source>
        <dbReference type="EMBL" id="OHA91568.1"/>
    </source>
</evidence>
<name>A0A1G2T3H3_9BACT</name>
<keyword evidence="4 7" id="KW-0812">Transmembrane</keyword>
<keyword evidence="6 7" id="KW-0472">Membrane</keyword>
<accession>A0A1G2T3H3</accession>
<comment type="similarity">
    <text evidence="2">Belongs to the DoxX family.</text>
</comment>
<evidence type="ECO:0000256" key="4">
    <source>
        <dbReference type="ARBA" id="ARBA00022692"/>
    </source>
</evidence>
<comment type="caution">
    <text evidence="8">The sequence shown here is derived from an EMBL/GenBank/DDBJ whole genome shotgun (WGS) entry which is preliminary data.</text>
</comment>